<protein>
    <submittedName>
        <fullName evidence="2">Uncharacterized protein</fullName>
    </submittedName>
</protein>
<evidence type="ECO:0000313" key="2">
    <source>
        <dbReference type="EMBL" id="ARN72785.1"/>
    </source>
</evidence>
<dbReference type="Proteomes" id="UP000193450">
    <property type="component" value="Chromosome"/>
</dbReference>
<dbReference type="KEGG" id="osg:BST96_00855"/>
<reference evidence="2 3" key="1">
    <citation type="submission" date="2016-11" db="EMBL/GenBank/DDBJ databases">
        <title>Trade-off between light-utilization and light-protection in marine flavobacteria.</title>
        <authorList>
            <person name="Kumagai Y."/>
        </authorList>
    </citation>
    <scope>NUCLEOTIDE SEQUENCE [LARGE SCALE GENOMIC DNA]</scope>
    <source>
        <strain evidence="2 3">NBRC 107125</strain>
    </source>
</reference>
<feature type="signal peptide" evidence="1">
    <location>
        <begin position="1"/>
        <end position="18"/>
    </location>
</feature>
<sequence length="95" mass="10833">MKLLLAIITVYASSTLFAQEAQVVLRSTVTGNQEQPKVLYIVPWQQADTPELIYQPLQSLVDGVFEEVDRDELLRELRYQDKIISEAVIPEEADI</sequence>
<keyword evidence="3" id="KW-1185">Reference proteome</keyword>
<dbReference type="STRING" id="716816.BST96_00855"/>
<dbReference type="AlphaFoldDB" id="A0A1X9NA16"/>
<evidence type="ECO:0000313" key="3">
    <source>
        <dbReference type="Proteomes" id="UP000193450"/>
    </source>
</evidence>
<organism evidence="2 3">
    <name type="scientific">Oceanicoccus sagamiensis</name>
    <dbReference type="NCBI Taxonomy" id="716816"/>
    <lineage>
        <taxon>Bacteria</taxon>
        <taxon>Pseudomonadati</taxon>
        <taxon>Pseudomonadota</taxon>
        <taxon>Gammaproteobacteria</taxon>
        <taxon>Cellvibrionales</taxon>
        <taxon>Spongiibacteraceae</taxon>
        <taxon>Oceanicoccus</taxon>
    </lineage>
</organism>
<dbReference type="OrthoDB" id="5397661at2"/>
<keyword evidence="1" id="KW-0732">Signal</keyword>
<name>A0A1X9NA16_9GAMM</name>
<dbReference type="RefSeq" id="WP_085756876.1">
    <property type="nucleotide sequence ID" value="NZ_CP019343.1"/>
</dbReference>
<dbReference type="EMBL" id="CP019343">
    <property type="protein sequence ID" value="ARN72785.1"/>
    <property type="molecule type" value="Genomic_DNA"/>
</dbReference>
<evidence type="ECO:0000256" key="1">
    <source>
        <dbReference type="SAM" id="SignalP"/>
    </source>
</evidence>
<gene>
    <name evidence="2" type="ORF">BST96_00855</name>
</gene>
<proteinExistence type="predicted"/>
<feature type="chain" id="PRO_5010998171" evidence="1">
    <location>
        <begin position="19"/>
        <end position="95"/>
    </location>
</feature>
<accession>A0A1X9NA16</accession>